<dbReference type="RefSeq" id="WP_125072083.1">
    <property type="nucleotide sequence ID" value="NZ_QWZQ01000016.1"/>
</dbReference>
<dbReference type="HAMAP" id="MF_01209">
    <property type="entry name" value="CPSase_S_chain"/>
    <property type="match status" value="1"/>
</dbReference>
<keyword evidence="11" id="KW-0028">Amino-acid biosynthesis</keyword>
<reference evidence="13 14" key="1">
    <citation type="submission" date="2018-08" db="EMBL/GenBank/DDBJ databases">
        <title>Genome Lactobacillus garii FI11369.</title>
        <authorList>
            <person name="Diaz M."/>
            <person name="Narbad A."/>
        </authorList>
    </citation>
    <scope>NUCLEOTIDE SEQUENCE [LARGE SCALE GENOMIC DNA]</scope>
    <source>
        <strain evidence="13 14">FI11369</strain>
    </source>
</reference>
<evidence type="ECO:0000256" key="2">
    <source>
        <dbReference type="ARBA" id="ARBA00005077"/>
    </source>
</evidence>
<dbReference type="PRINTS" id="PR00097">
    <property type="entry name" value="ANTSNTHASEII"/>
</dbReference>
<dbReference type="InterPro" id="IPR029062">
    <property type="entry name" value="Class_I_gatase-like"/>
</dbReference>
<dbReference type="SUPFAM" id="SSF52021">
    <property type="entry name" value="Carbamoyl phosphate synthetase, small subunit N-terminal domain"/>
    <property type="match status" value="1"/>
</dbReference>
<feature type="active site" description="Nucleophile" evidence="11">
    <location>
        <position position="244"/>
    </location>
</feature>
<comment type="caution">
    <text evidence="13">The sequence shown here is derived from an EMBL/GenBank/DDBJ whole genome shotgun (WGS) entry which is preliminary data.</text>
</comment>
<evidence type="ECO:0000256" key="9">
    <source>
        <dbReference type="ARBA" id="ARBA00048816"/>
    </source>
</evidence>
<dbReference type="OrthoDB" id="9804328at2"/>
<feature type="binding site" evidence="11">
    <location>
        <position position="217"/>
    </location>
    <ligand>
        <name>L-glutamine</name>
        <dbReference type="ChEBI" id="CHEBI:58359"/>
    </ligand>
</feature>
<feature type="binding site" evidence="11">
    <location>
        <position position="286"/>
    </location>
    <ligand>
        <name>L-glutamine</name>
        <dbReference type="ChEBI" id="CHEBI:58359"/>
    </ligand>
</feature>
<evidence type="ECO:0000256" key="4">
    <source>
        <dbReference type="ARBA" id="ARBA00022598"/>
    </source>
</evidence>
<sequence length="364" mass="40083">MKRYLVLADGKIYPGTGFGAPTATVGELVFNTGMSGYQESITDQSYNGEILMFTYPLIGNYGINRDDHESITPTCKGVVVHEVARRASNWRSEMSLDDYLKQNDIPGITDIDTRAVTKHIREKGAMKATIVDEVLPDTVERLKVTELGKAVVAESSTHNAYPNPATGPNVVVVDFGLKHSILRELAKRHCNLTVLPYNTTASEIMALNPDGVMLTNGPGDPKDVPSALPMIREVEKHIPLFGICLGHQLFALANGADTFKMKFGHRGFNHPVREIATGRIDFTSQNHGYAVSRESLANTDLMITHEEINDDTVEGLRHRDYAAFSVQYHPDAAPGPHDADHIFDEFIDLMAAHQVARKGSKFNA</sequence>
<dbReference type="Proteomes" id="UP000283633">
    <property type="component" value="Unassembled WGS sequence"/>
</dbReference>
<feature type="domain" description="Carbamoyl-phosphate synthase small subunit N-terminal" evidence="12">
    <location>
        <begin position="1"/>
        <end position="131"/>
    </location>
</feature>
<feature type="active site" evidence="11">
    <location>
        <position position="329"/>
    </location>
</feature>
<dbReference type="GO" id="GO:0004359">
    <property type="term" value="F:glutaminase activity"/>
    <property type="evidence" value="ECO:0007669"/>
    <property type="project" value="RHEA"/>
</dbReference>
<dbReference type="PANTHER" id="PTHR43418">
    <property type="entry name" value="MULTIFUNCTIONAL TRYPTOPHAN BIOSYNTHESIS PROTEIN-RELATED"/>
    <property type="match status" value="1"/>
</dbReference>
<comment type="catalytic activity">
    <reaction evidence="9 11">
        <text>hydrogencarbonate + L-glutamine + 2 ATP + H2O = carbamoyl phosphate + L-glutamate + 2 ADP + phosphate + 2 H(+)</text>
        <dbReference type="Rhea" id="RHEA:18633"/>
        <dbReference type="ChEBI" id="CHEBI:15377"/>
        <dbReference type="ChEBI" id="CHEBI:15378"/>
        <dbReference type="ChEBI" id="CHEBI:17544"/>
        <dbReference type="ChEBI" id="CHEBI:29985"/>
        <dbReference type="ChEBI" id="CHEBI:30616"/>
        <dbReference type="ChEBI" id="CHEBI:43474"/>
        <dbReference type="ChEBI" id="CHEBI:58228"/>
        <dbReference type="ChEBI" id="CHEBI:58359"/>
        <dbReference type="ChEBI" id="CHEBI:456216"/>
        <dbReference type="EC" id="6.3.5.5"/>
    </reaction>
</comment>
<feature type="binding site" evidence="11">
    <location>
        <position position="288"/>
    </location>
    <ligand>
        <name>L-glutamine</name>
        <dbReference type="ChEBI" id="CHEBI:58359"/>
    </ligand>
</feature>
<evidence type="ECO:0000256" key="1">
    <source>
        <dbReference type="ARBA" id="ARBA00004812"/>
    </source>
</evidence>
<evidence type="ECO:0000256" key="11">
    <source>
        <dbReference type="HAMAP-Rule" id="MF_01209"/>
    </source>
</evidence>
<dbReference type="AlphaFoldDB" id="A0A3R8J7U2"/>
<name>A0A3R8J7U2_9LACO</name>
<feature type="region of interest" description="CPSase" evidence="11">
    <location>
        <begin position="1"/>
        <end position="168"/>
    </location>
</feature>
<evidence type="ECO:0000256" key="7">
    <source>
        <dbReference type="ARBA" id="ARBA00022962"/>
    </source>
</evidence>
<evidence type="ECO:0000256" key="6">
    <source>
        <dbReference type="ARBA" id="ARBA00022840"/>
    </source>
</evidence>
<dbReference type="CDD" id="cd01744">
    <property type="entry name" value="GATase1_CPSase"/>
    <property type="match status" value="1"/>
</dbReference>
<dbReference type="Pfam" id="PF00117">
    <property type="entry name" value="GATase"/>
    <property type="match status" value="1"/>
</dbReference>
<dbReference type="GO" id="GO:0005524">
    <property type="term" value="F:ATP binding"/>
    <property type="evidence" value="ECO:0007669"/>
    <property type="project" value="UniProtKB-UniRule"/>
</dbReference>
<evidence type="ECO:0000256" key="8">
    <source>
        <dbReference type="ARBA" id="ARBA00022975"/>
    </source>
</evidence>
<dbReference type="PROSITE" id="PS51273">
    <property type="entry name" value="GATASE_TYPE_1"/>
    <property type="match status" value="1"/>
</dbReference>
<protein>
    <recommendedName>
        <fullName evidence="11">Carbamoyl phosphate synthase small chain</fullName>
        <ecNumber evidence="11">6.3.5.5</ecNumber>
    </recommendedName>
    <alternativeName>
        <fullName evidence="11">Carbamoyl phosphate synthetase glutamine chain</fullName>
    </alternativeName>
</protein>
<keyword evidence="7 11" id="KW-0315">Glutamine amidotransferase</keyword>
<dbReference type="InterPro" id="IPR017926">
    <property type="entry name" value="GATASE"/>
</dbReference>
<organism evidence="13 14">
    <name type="scientific">Lactiplantibacillus garii</name>
    <dbReference type="NCBI Taxonomy" id="2306423"/>
    <lineage>
        <taxon>Bacteria</taxon>
        <taxon>Bacillati</taxon>
        <taxon>Bacillota</taxon>
        <taxon>Bacilli</taxon>
        <taxon>Lactobacillales</taxon>
        <taxon>Lactobacillaceae</taxon>
        <taxon>Lactiplantibacillus</taxon>
    </lineage>
</organism>
<feature type="active site" evidence="11">
    <location>
        <position position="331"/>
    </location>
</feature>
<gene>
    <name evidence="11" type="primary">carA</name>
    <name evidence="13" type="ORF">D1831_06305</name>
</gene>
<dbReference type="UniPathway" id="UPA00070">
    <property type="reaction ID" value="UER00115"/>
</dbReference>
<dbReference type="SUPFAM" id="SSF52317">
    <property type="entry name" value="Class I glutamine amidotransferase-like"/>
    <property type="match status" value="1"/>
</dbReference>
<dbReference type="FunFam" id="3.50.30.20:FF:000001">
    <property type="entry name" value="Carbamoyl-phosphate synthase small chain"/>
    <property type="match status" value="1"/>
</dbReference>
<dbReference type="InterPro" id="IPR002474">
    <property type="entry name" value="CarbamoylP_synth_ssu_N"/>
</dbReference>
<dbReference type="InterPro" id="IPR035686">
    <property type="entry name" value="CPSase_GATase1"/>
</dbReference>
<evidence type="ECO:0000259" key="12">
    <source>
        <dbReference type="SMART" id="SM01097"/>
    </source>
</evidence>
<dbReference type="InterPro" id="IPR036480">
    <property type="entry name" value="CarbP_synth_ssu_N_sf"/>
</dbReference>
<dbReference type="NCBIfam" id="TIGR01368">
    <property type="entry name" value="CPSaseIIsmall"/>
    <property type="match status" value="1"/>
</dbReference>
<dbReference type="EMBL" id="QWZQ01000016">
    <property type="protein sequence ID" value="RRK10671.1"/>
    <property type="molecule type" value="Genomic_DNA"/>
</dbReference>
<proteinExistence type="inferred from homology"/>
<dbReference type="FunFam" id="3.40.50.880:FF:000029">
    <property type="entry name" value="Carbamoyl-phosphate synthase small chain"/>
    <property type="match status" value="1"/>
</dbReference>
<keyword evidence="4 11" id="KW-0436">Ligase</keyword>
<feature type="binding site" evidence="11">
    <location>
        <position position="248"/>
    </location>
    <ligand>
        <name>L-glutamine</name>
        <dbReference type="ChEBI" id="CHEBI:58359"/>
    </ligand>
</feature>
<dbReference type="InterPro" id="IPR050472">
    <property type="entry name" value="Anth_synth/Amidotransfase"/>
</dbReference>
<evidence type="ECO:0000256" key="3">
    <source>
        <dbReference type="ARBA" id="ARBA00007800"/>
    </source>
</evidence>
<dbReference type="GO" id="GO:0004088">
    <property type="term" value="F:carbamoyl-phosphate synthase (glutamine-hydrolyzing) activity"/>
    <property type="evidence" value="ECO:0007669"/>
    <property type="project" value="UniProtKB-UniRule"/>
</dbReference>
<dbReference type="PRINTS" id="PR00096">
    <property type="entry name" value="GATASE"/>
</dbReference>
<comment type="pathway">
    <text evidence="2 11">Amino-acid biosynthesis; L-arginine biosynthesis; carbamoyl phosphate from bicarbonate: step 1/1.</text>
</comment>
<evidence type="ECO:0000313" key="13">
    <source>
        <dbReference type="EMBL" id="RRK10671.1"/>
    </source>
</evidence>
<evidence type="ECO:0000256" key="5">
    <source>
        <dbReference type="ARBA" id="ARBA00022741"/>
    </source>
</evidence>
<dbReference type="EC" id="6.3.5.5" evidence="11"/>
<dbReference type="Gene3D" id="3.40.50.880">
    <property type="match status" value="1"/>
</dbReference>
<dbReference type="SMART" id="SM01097">
    <property type="entry name" value="CPSase_sm_chain"/>
    <property type="match status" value="1"/>
</dbReference>
<evidence type="ECO:0000313" key="14">
    <source>
        <dbReference type="Proteomes" id="UP000283633"/>
    </source>
</evidence>
<dbReference type="InterPro" id="IPR006274">
    <property type="entry name" value="CarbamoylP_synth_ssu"/>
</dbReference>
<comment type="catalytic activity">
    <reaction evidence="10 11">
        <text>L-glutamine + H2O = L-glutamate + NH4(+)</text>
        <dbReference type="Rhea" id="RHEA:15889"/>
        <dbReference type="ChEBI" id="CHEBI:15377"/>
        <dbReference type="ChEBI" id="CHEBI:28938"/>
        <dbReference type="ChEBI" id="CHEBI:29985"/>
        <dbReference type="ChEBI" id="CHEBI:58359"/>
    </reaction>
</comment>
<dbReference type="GO" id="GO:0006541">
    <property type="term" value="P:glutamine metabolic process"/>
    <property type="evidence" value="ECO:0007669"/>
    <property type="project" value="InterPro"/>
</dbReference>
<keyword evidence="11" id="KW-0055">Arginine biosynthesis</keyword>
<evidence type="ECO:0000256" key="10">
    <source>
        <dbReference type="ARBA" id="ARBA00049285"/>
    </source>
</evidence>
<keyword evidence="8 11" id="KW-0665">Pyrimidine biosynthesis</keyword>
<feature type="binding site" evidence="11">
    <location>
        <position position="219"/>
    </location>
    <ligand>
        <name>L-glutamine</name>
        <dbReference type="ChEBI" id="CHEBI:58359"/>
    </ligand>
</feature>
<feature type="binding site" evidence="11">
    <location>
        <position position="45"/>
    </location>
    <ligand>
        <name>L-glutamine</name>
        <dbReference type="ChEBI" id="CHEBI:58359"/>
    </ligand>
</feature>
<feature type="binding site" evidence="11">
    <location>
        <position position="245"/>
    </location>
    <ligand>
        <name>L-glutamine</name>
        <dbReference type="ChEBI" id="CHEBI:58359"/>
    </ligand>
</feature>
<comment type="similarity">
    <text evidence="3 11">Belongs to the CarA family.</text>
</comment>
<dbReference type="PANTHER" id="PTHR43418:SF7">
    <property type="entry name" value="CARBAMOYL-PHOSPHATE SYNTHASE SMALL CHAIN"/>
    <property type="match status" value="1"/>
</dbReference>
<dbReference type="NCBIfam" id="NF009475">
    <property type="entry name" value="PRK12838.1"/>
    <property type="match status" value="1"/>
</dbReference>
<feature type="binding site" evidence="11">
    <location>
        <position position="289"/>
    </location>
    <ligand>
        <name>L-glutamine</name>
        <dbReference type="ChEBI" id="CHEBI:58359"/>
    </ligand>
</feature>
<dbReference type="GO" id="GO:0044205">
    <property type="term" value="P:'de novo' UMP biosynthetic process"/>
    <property type="evidence" value="ECO:0007669"/>
    <property type="project" value="UniProtKB-UniRule"/>
</dbReference>
<comment type="subunit">
    <text evidence="11">Composed of two chains; the small (or glutamine) chain promotes the hydrolysis of glutamine to ammonia, which is used by the large (or ammonia) chain to synthesize carbamoyl phosphate. Tetramer of heterodimers (alpha,beta)4.</text>
</comment>
<dbReference type="Gene3D" id="3.50.30.20">
    <property type="entry name" value="Carbamoyl-phosphate synthase small subunit, N-terminal domain"/>
    <property type="match status" value="1"/>
</dbReference>
<keyword evidence="5 11" id="KW-0547">Nucleotide-binding</keyword>
<keyword evidence="6 11" id="KW-0067">ATP-binding</keyword>
<comment type="pathway">
    <text evidence="1 11">Pyrimidine metabolism; UMP biosynthesis via de novo pathway; (S)-dihydroorotate from bicarbonate: step 1/3.</text>
</comment>
<keyword evidence="14" id="KW-1185">Reference proteome</keyword>
<dbReference type="PRINTS" id="PR00099">
    <property type="entry name" value="CPSGATASE"/>
</dbReference>
<dbReference type="UniPathway" id="UPA00068">
    <property type="reaction ID" value="UER00171"/>
</dbReference>
<comment type="function">
    <text evidence="11">Small subunit of the glutamine-dependent carbamoyl phosphate synthetase (CPSase). CPSase catalyzes the formation of carbamoyl phosphate from the ammonia moiety of glutamine, carbonate, and phosphate donated by ATP, constituting the first step of 2 biosynthetic pathways, one leading to arginine and/or urea and the other to pyrimidine nucleotides. The small subunit (glutamine amidotransferase) binds and cleaves glutamine to supply the large subunit with the substrate ammonia.</text>
</comment>
<dbReference type="GO" id="GO:0006526">
    <property type="term" value="P:L-arginine biosynthetic process"/>
    <property type="evidence" value="ECO:0007669"/>
    <property type="project" value="UniProtKB-UniRule"/>
</dbReference>
<accession>A0A3R8J7U2</accession>
<dbReference type="Pfam" id="PF00988">
    <property type="entry name" value="CPSase_sm_chain"/>
    <property type="match status" value="1"/>
</dbReference>
<dbReference type="GO" id="GO:0006207">
    <property type="term" value="P:'de novo' pyrimidine nucleobase biosynthetic process"/>
    <property type="evidence" value="ECO:0007669"/>
    <property type="project" value="InterPro"/>
</dbReference>